<dbReference type="GO" id="GO:0003677">
    <property type="term" value="F:DNA binding"/>
    <property type="evidence" value="ECO:0007669"/>
    <property type="project" value="UniProtKB-KW"/>
</dbReference>
<reference evidence="9" key="1">
    <citation type="submission" date="2015-07" db="EMBL/GenBank/DDBJ databases">
        <title>Genome sequencing of Sunxiuqinia dokdonensis strain SK.</title>
        <authorList>
            <person name="Ahn S."/>
            <person name="Kim B.-C."/>
        </authorList>
    </citation>
    <scope>NUCLEOTIDE SEQUENCE [LARGE SCALE GENOMIC DNA]</scope>
    <source>
        <strain evidence="9">SK</strain>
    </source>
</reference>
<protein>
    <recommendedName>
        <fullName evidence="10">LuxR family transcriptional regulator</fullName>
    </recommendedName>
</protein>
<keyword evidence="2" id="KW-0805">Transcription regulation</keyword>
<comment type="caution">
    <text evidence="8">The sequence shown here is derived from an EMBL/GenBank/DDBJ whole genome shotgun (WGS) entry which is preliminary data.</text>
</comment>
<dbReference type="InterPro" id="IPR000792">
    <property type="entry name" value="Tscrpt_reg_LuxR_C"/>
</dbReference>
<dbReference type="EMBL" id="LGIA01000189">
    <property type="protein sequence ID" value="KOH43423.1"/>
    <property type="molecule type" value="Genomic_DNA"/>
</dbReference>
<evidence type="ECO:0000259" key="6">
    <source>
        <dbReference type="PROSITE" id="PS50043"/>
    </source>
</evidence>
<evidence type="ECO:0000256" key="4">
    <source>
        <dbReference type="ARBA" id="ARBA00023163"/>
    </source>
</evidence>
<dbReference type="PANTHER" id="PTHR43214">
    <property type="entry name" value="TWO-COMPONENT RESPONSE REGULATOR"/>
    <property type="match status" value="1"/>
</dbReference>
<gene>
    <name evidence="8" type="ORF">NC99_37640</name>
</gene>
<dbReference type="STRING" id="1409788.NC99_37640"/>
<organism evidence="8 9">
    <name type="scientific">Sunxiuqinia dokdonensis</name>
    <dbReference type="NCBI Taxonomy" id="1409788"/>
    <lineage>
        <taxon>Bacteria</taxon>
        <taxon>Pseudomonadati</taxon>
        <taxon>Bacteroidota</taxon>
        <taxon>Bacteroidia</taxon>
        <taxon>Marinilabiliales</taxon>
        <taxon>Prolixibacteraceae</taxon>
        <taxon>Sunxiuqinia</taxon>
    </lineage>
</organism>
<keyword evidence="3" id="KW-0238">DNA-binding</keyword>
<evidence type="ECO:0008006" key="10">
    <source>
        <dbReference type="Google" id="ProtNLM"/>
    </source>
</evidence>
<evidence type="ECO:0000256" key="5">
    <source>
        <dbReference type="PROSITE-ProRule" id="PRU00169"/>
    </source>
</evidence>
<feature type="modified residue" description="4-aspartylphosphate" evidence="5">
    <location>
        <position position="55"/>
    </location>
</feature>
<dbReference type="PRINTS" id="PR00038">
    <property type="entry name" value="HTHLUXR"/>
</dbReference>
<dbReference type="PANTHER" id="PTHR43214:SF41">
    <property type="entry name" value="NITRATE_NITRITE RESPONSE REGULATOR PROTEIN NARP"/>
    <property type="match status" value="1"/>
</dbReference>
<dbReference type="Pfam" id="PF00072">
    <property type="entry name" value="Response_reg"/>
    <property type="match status" value="1"/>
</dbReference>
<sequence length="217" mass="24806">MKTKILIVDDYNIFRQGLKLLLEKHENFKVVGEALNANDLFEILKQTRPDIIVMDLMLPQKSVVAISKKLNREYPNIPLLIITVNAIEYTILQCVINGARGLIWKNNTPEELILAIETIVAGERYFEIPESAMVSQVIQHAQLVLPEVHQFIEVSDRELEVLKLIADGHSYKEIGQILHISPRTVESHKNNILSKLKLNTTADLIKYAIKHQLIEIE</sequence>
<dbReference type="SUPFAM" id="SSF46894">
    <property type="entry name" value="C-terminal effector domain of the bipartite response regulators"/>
    <property type="match status" value="1"/>
</dbReference>
<evidence type="ECO:0000256" key="3">
    <source>
        <dbReference type="ARBA" id="ARBA00023125"/>
    </source>
</evidence>
<dbReference type="PROSITE" id="PS50043">
    <property type="entry name" value="HTH_LUXR_2"/>
    <property type="match status" value="1"/>
</dbReference>
<feature type="domain" description="HTH luxR-type" evidence="6">
    <location>
        <begin position="147"/>
        <end position="212"/>
    </location>
</feature>
<accession>A0A0L8V4Y3</accession>
<feature type="domain" description="Response regulatory" evidence="7">
    <location>
        <begin position="4"/>
        <end position="120"/>
    </location>
</feature>
<dbReference type="CDD" id="cd06170">
    <property type="entry name" value="LuxR_C_like"/>
    <property type="match status" value="1"/>
</dbReference>
<keyword evidence="1 5" id="KW-0597">Phosphoprotein</keyword>
<evidence type="ECO:0000313" key="8">
    <source>
        <dbReference type="EMBL" id="KOH43423.1"/>
    </source>
</evidence>
<dbReference type="InterPro" id="IPR016032">
    <property type="entry name" value="Sig_transdc_resp-reg_C-effctor"/>
</dbReference>
<keyword evidence="9" id="KW-1185">Reference proteome</keyword>
<dbReference type="PROSITE" id="PS50110">
    <property type="entry name" value="RESPONSE_REGULATORY"/>
    <property type="match status" value="1"/>
</dbReference>
<dbReference type="SUPFAM" id="SSF52172">
    <property type="entry name" value="CheY-like"/>
    <property type="match status" value="1"/>
</dbReference>
<dbReference type="CDD" id="cd17535">
    <property type="entry name" value="REC_NarL-like"/>
    <property type="match status" value="1"/>
</dbReference>
<dbReference type="PROSITE" id="PS00622">
    <property type="entry name" value="HTH_LUXR_1"/>
    <property type="match status" value="1"/>
</dbReference>
<evidence type="ECO:0000256" key="2">
    <source>
        <dbReference type="ARBA" id="ARBA00023015"/>
    </source>
</evidence>
<dbReference type="Gene3D" id="3.40.50.2300">
    <property type="match status" value="1"/>
</dbReference>
<evidence type="ECO:0000259" key="7">
    <source>
        <dbReference type="PROSITE" id="PS50110"/>
    </source>
</evidence>
<evidence type="ECO:0000313" key="9">
    <source>
        <dbReference type="Proteomes" id="UP000036958"/>
    </source>
</evidence>
<dbReference type="Pfam" id="PF00196">
    <property type="entry name" value="GerE"/>
    <property type="match status" value="1"/>
</dbReference>
<proteinExistence type="predicted"/>
<dbReference type="SMART" id="SM00448">
    <property type="entry name" value="REC"/>
    <property type="match status" value="1"/>
</dbReference>
<name>A0A0L8V4Y3_9BACT</name>
<dbReference type="OrthoDB" id="9797341at2"/>
<dbReference type="GO" id="GO:0006355">
    <property type="term" value="P:regulation of DNA-templated transcription"/>
    <property type="evidence" value="ECO:0007669"/>
    <property type="project" value="InterPro"/>
</dbReference>
<dbReference type="AlphaFoldDB" id="A0A0L8V4Y3"/>
<dbReference type="RefSeq" id="WP_053186683.1">
    <property type="nucleotide sequence ID" value="NZ_LGIA01000189.1"/>
</dbReference>
<evidence type="ECO:0000256" key="1">
    <source>
        <dbReference type="ARBA" id="ARBA00022553"/>
    </source>
</evidence>
<dbReference type="InterPro" id="IPR011006">
    <property type="entry name" value="CheY-like_superfamily"/>
</dbReference>
<dbReference type="GO" id="GO:0000160">
    <property type="term" value="P:phosphorelay signal transduction system"/>
    <property type="evidence" value="ECO:0007669"/>
    <property type="project" value="InterPro"/>
</dbReference>
<dbReference type="InterPro" id="IPR001789">
    <property type="entry name" value="Sig_transdc_resp-reg_receiver"/>
</dbReference>
<keyword evidence="4" id="KW-0804">Transcription</keyword>
<dbReference type="SMART" id="SM00421">
    <property type="entry name" value="HTH_LUXR"/>
    <property type="match status" value="1"/>
</dbReference>
<dbReference type="InterPro" id="IPR039420">
    <property type="entry name" value="WalR-like"/>
</dbReference>
<dbReference type="InterPro" id="IPR058245">
    <property type="entry name" value="NreC/VraR/RcsB-like_REC"/>
</dbReference>
<dbReference type="Proteomes" id="UP000036958">
    <property type="component" value="Unassembled WGS sequence"/>
</dbReference>